<organism evidence="4 5">
    <name type="scientific">Westerdykella ornata</name>
    <dbReference type="NCBI Taxonomy" id="318751"/>
    <lineage>
        <taxon>Eukaryota</taxon>
        <taxon>Fungi</taxon>
        <taxon>Dikarya</taxon>
        <taxon>Ascomycota</taxon>
        <taxon>Pezizomycotina</taxon>
        <taxon>Dothideomycetes</taxon>
        <taxon>Pleosporomycetidae</taxon>
        <taxon>Pleosporales</taxon>
        <taxon>Sporormiaceae</taxon>
        <taxon>Westerdykella</taxon>
    </lineage>
</organism>
<proteinExistence type="predicted"/>
<feature type="binding site" evidence="1">
    <location>
        <position position="257"/>
    </location>
    <ligand>
        <name>2-oxoglutarate</name>
        <dbReference type="ChEBI" id="CHEBI:16810"/>
    </ligand>
</feature>
<reference evidence="4" key="1">
    <citation type="journal article" date="2020" name="Stud. Mycol.">
        <title>101 Dothideomycetes genomes: a test case for predicting lifestyles and emergence of pathogens.</title>
        <authorList>
            <person name="Haridas S."/>
            <person name="Albert R."/>
            <person name="Binder M."/>
            <person name="Bloem J."/>
            <person name="Labutti K."/>
            <person name="Salamov A."/>
            <person name="Andreopoulos B."/>
            <person name="Baker S."/>
            <person name="Barry K."/>
            <person name="Bills G."/>
            <person name="Bluhm B."/>
            <person name="Cannon C."/>
            <person name="Castanera R."/>
            <person name="Culley D."/>
            <person name="Daum C."/>
            <person name="Ezra D."/>
            <person name="Gonzalez J."/>
            <person name="Henrissat B."/>
            <person name="Kuo A."/>
            <person name="Liang C."/>
            <person name="Lipzen A."/>
            <person name="Lutzoni F."/>
            <person name="Magnuson J."/>
            <person name="Mondo S."/>
            <person name="Nolan M."/>
            <person name="Ohm R."/>
            <person name="Pangilinan J."/>
            <person name="Park H.-J."/>
            <person name="Ramirez L."/>
            <person name="Alfaro M."/>
            <person name="Sun H."/>
            <person name="Tritt A."/>
            <person name="Yoshinaga Y."/>
            <person name="Zwiers L.-H."/>
            <person name="Turgeon B."/>
            <person name="Goodwin S."/>
            <person name="Spatafora J."/>
            <person name="Crous P."/>
            <person name="Grigoriev I."/>
        </authorList>
    </citation>
    <scope>NUCLEOTIDE SEQUENCE</scope>
    <source>
        <strain evidence="4">CBS 379.55</strain>
    </source>
</reference>
<evidence type="ECO:0000256" key="2">
    <source>
        <dbReference type="SAM" id="MobiDB-lite"/>
    </source>
</evidence>
<feature type="binding site" evidence="1">
    <location>
        <position position="261"/>
    </location>
    <ligand>
        <name>2-oxoglutarate</name>
        <dbReference type="ChEBI" id="CHEBI:16810"/>
    </ligand>
</feature>
<evidence type="ECO:0000256" key="1">
    <source>
        <dbReference type="PIRSR" id="PIRSR632852-1"/>
    </source>
</evidence>
<dbReference type="EMBL" id="ML986488">
    <property type="protein sequence ID" value="KAF2278276.1"/>
    <property type="molecule type" value="Genomic_DNA"/>
</dbReference>
<accession>A0A6A6JRC9</accession>
<feature type="binding site" evidence="1">
    <location>
        <position position="185"/>
    </location>
    <ligand>
        <name>2-oxoglutarate</name>
        <dbReference type="ChEBI" id="CHEBI:16810"/>
    </ligand>
</feature>
<feature type="binding site" evidence="1">
    <location>
        <position position="263"/>
    </location>
    <ligand>
        <name>2-oxoglutarate</name>
        <dbReference type="ChEBI" id="CHEBI:16810"/>
    </ligand>
</feature>
<dbReference type="PANTHER" id="PTHR31573:SF1">
    <property type="entry name" value="DNA OXIDATIVE DEMETHYLASE ALKBH2"/>
    <property type="match status" value="1"/>
</dbReference>
<dbReference type="GO" id="GO:0006307">
    <property type="term" value="P:DNA alkylation repair"/>
    <property type="evidence" value="ECO:0007669"/>
    <property type="project" value="TreeGrafter"/>
</dbReference>
<feature type="compositionally biased region" description="Polar residues" evidence="2">
    <location>
        <begin position="1"/>
        <end position="10"/>
    </location>
</feature>
<dbReference type="InterPro" id="IPR005123">
    <property type="entry name" value="Oxoglu/Fe-dep_dioxygenase_dom"/>
</dbReference>
<feature type="compositionally biased region" description="Basic and acidic residues" evidence="2">
    <location>
        <begin position="16"/>
        <end position="26"/>
    </location>
</feature>
<feature type="domain" description="Fe2OG dioxygenase" evidence="3">
    <location>
        <begin position="166"/>
        <end position="266"/>
    </location>
</feature>
<dbReference type="PANTHER" id="PTHR31573">
    <property type="entry name" value="ALPHA-KETOGLUTARATE-DEPENDENT DIOXYGENASE ALKB HOMOLOG 2"/>
    <property type="match status" value="1"/>
</dbReference>
<feature type="binding site" evidence="1">
    <location>
        <position position="175"/>
    </location>
    <ligand>
        <name>2-oxoglutarate</name>
        <dbReference type="ChEBI" id="CHEBI:16810"/>
    </ligand>
</feature>
<feature type="binding site" evidence="1">
    <location>
        <position position="243"/>
    </location>
    <ligand>
        <name>2-oxoglutarate</name>
        <dbReference type="ChEBI" id="CHEBI:16810"/>
    </ligand>
</feature>
<dbReference type="GeneID" id="54551135"/>
<dbReference type="GO" id="GO:0035516">
    <property type="term" value="F:broad specificity oxidative DNA demethylase activity"/>
    <property type="evidence" value="ECO:0007669"/>
    <property type="project" value="TreeGrafter"/>
</dbReference>
<dbReference type="Pfam" id="PF13532">
    <property type="entry name" value="2OG-FeII_Oxy_2"/>
    <property type="match status" value="1"/>
</dbReference>
<dbReference type="AlphaFoldDB" id="A0A6A6JRC9"/>
<sequence>MKGTLSSFVRSTPKKPKYEVSAERSRHPTYPFPVPELPASFAKQLDYSPAEEGKAMKGNDLDIIYYQPYIRTSIADGMFDFFRQELFFYRVQYKIHRGGISRDISTPRFTTVFGVDDTSRFSDTRELVDAKTGRKIENSRYKCTPLPLPQCLDILRRVTEATTGETFNFALVNYYADGNDSITYHSDDERFLGPNPVIASFTFGARRDFYMKHKEKNVPQVKLQLGSGDMLLMKGTTQSKWLHSVPKRAGAEAARGRINITFRKAMVRGGTENYYQYNVGTGGVYRWDDSAKRMVPWSQGGEEPGPKAETLA</sequence>
<dbReference type="RefSeq" id="XP_033655815.1">
    <property type="nucleotide sequence ID" value="XM_033797960.1"/>
</dbReference>
<dbReference type="Proteomes" id="UP000800097">
    <property type="component" value="Unassembled WGS sequence"/>
</dbReference>
<dbReference type="InterPro" id="IPR027450">
    <property type="entry name" value="AlkB-like"/>
</dbReference>
<dbReference type="SUPFAM" id="SSF51197">
    <property type="entry name" value="Clavaminate synthase-like"/>
    <property type="match status" value="1"/>
</dbReference>
<evidence type="ECO:0000259" key="3">
    <source>
        <dbReference type="PROSITE" id="PS51471"/>
    </source>
</evidence>
<dbReference type="PROSITE" id="PS51471">
    <property type="entry name" value="FE2OG_OXY"/>
    <property type="match status" value="1"/>
</dbReference>
<evidence type="ECO:0000313" key="4">
    <source>
        <dbReference type="EMBL" id="KAF2278276.1"/>
    </source>
</evidence>
<dbReference type="InterPro" id="IPR032852">
    <property type="entry name" value="ALKBH2"/>
</dbReference>
<feature type="binding site" evidence="1">
    <location>
        <position position="188"/>
    </location>
    <ligand>
        <name>substrate</name>
    </ligand>
</feature>
<keyword evidence="5" id="KW-1185">Reference proteome</keyword>
<protein>
    <submittedName>
        <fullName evidence="4">DNA repair family protein</fullName>
    </submittedName>
</protein>
<name>A0A6A6JRC9_WESOR</name>
<dbReference type="OrthoDB" id="545910at2759"/>
<dbReference type="InterPro" id="IPR037151">
    <property type="entry name" value="AlkB-like_sf"/>
</dbReference>
<dbReference type="GO" id="GO:0051747">
    <property type="term" value="F:cytosine C-5 DNA demethylase activity"/>
    <property type="evidence" value="ECO:0007669"/>
    <property type="project" value="TreeGrafter"/>
</dbReference>
<gene>
    <name evidence="4" type="ORF">EI97DRAFT_431531</name>
</gene>
<feature type="region of interest" description="Disordered" evidence="2">
    <location>
        <begin position="1"/>
        <end position="26"/>
    </location>
</feature>
<dbReference type="Gene3D" id="2.60.120.590">
    <property type="entry name" value="Alpha-ketoglutarate-dependent dioxygenase AlkB-like"/>
    <property type="match status" value="1"/>
</dbReference>
<evidence type="ECO:0000313" key="5">
    <source>
        <dbReference type="Proteomes" id="UP000800097"/>
    </source>
</evidence>
<feature type="binding site" evidence="1">
    <location>
        <position position="173"/>
    </location>
    <ligand>
        <name>2-oxoglutarate</name>
        <dbReference type="ChEBI" id="CHEBI:16810"/>
    </ligand>
</feature>
<dbReference type="GO" id="GO:0008198">
    <property type="term" value="F:ferrous iron binding"/>
    <property type="evidence" value="ECO:0007669"/>
    <property type="project" value="TreeGrafter"/>
</dbReference>